<dbReference type="PANTHER" id="PTHR24104">
    <property type="entry name" value="E3 UBIQUITIN-PROTEIN LIGASE NHLRC1-RELATED"/>
    <property type="match status" value="1"/>
</dbReference>
<dbReference type="PROSITE" id="PS51125">
    <property type="entry name" value="NHL"/>
    <property type="match status" value="2"/>
</dbReference>
<evidence type="ECO:0000256" key="1">
    <source>
        <dbReference type="ARBA" id="ARBA00022737"/>
    </source>
</evidence>
<proteinExistence type="predicted"/>
<accession>A0A820DCC2</accession>
<name>A0A820DCC2_9BILA</name>
<sequence length="606" mass="65536">MVINISFDEHVGKITSMAFNLFLFLGTTINQPNLCPSTTWYTNAITFANSTTVGTNVYGVFVSINNTIYVANRQTNKVVVWFEGSINPDKILSGSLSAPFDLFATSLGDIYVDNGANNHRVDKFSLNSNASNSVMSVPNQCTGIFVDISNTLYCTAYTSHQVVKKWLNDSVLTSTIVAGTGTAGSTATTLNTPIGVFVDAQVNLYVADCVNNRIQMFPIGQFTGITVAGASAPGTITLNYPNGIILDSNGYLFIADTSNNRVVGSGPYGFRCLFGCTTSGSASTQFISPTTLRFDTYGNLYVADNGNNRVQKFILASNSCSIYYNQPTFCSNALWSVNAITFASSSTIGTLPYGIFIDGINTVYVPNRVSNTILSWPQWSTTYTSNSYSNLSNPYSLFMSMTGDIYIDNGYLYGRVDKYIFNTSNRVTVMNVNGSCYVVKLLLNNGTTIPTIAAGNGSPGSLSNMLNSPQGIYVDSNLNLYIADCANNRIQFVQTGQLDGVTIVGNGSSANITLNYPTGIVLDANGYLFIVDSYNHRIIASSYYGFRCIVGCSGGGSSASQLSFPQSMAFDSYGNIYVTDRNNSRVQQFALQNNSCRKLFVYNSTL</sequence>
<dbReference type="Pfam" id="PF01436">
    <property type="entry name" value="NHL"/>
    <property type="match status" value="4"/>
</dbReference>
<dbReference type="InterPro" id="IPR001258">
    <property type="entry name" value="NHL_repeat"/>
</dbReference>
<dbReference type="Gene3D" id="2.40.10.500">
    <property type="match status" value="2"/>
</dbReference>
<evidence type="ECO:0000313" key="3">
    <source>
        <dbReference type="EMBL" id="CAF4229935.1"/>
    </source>
</evidence>
<dbReference type="PANTHER" id="PTHR24104:SF25">
    <property type="entry name" value="PROTEIN LIN-41"/>
    <property type="match status" value="1"/>
</dbReference>
<dbReference type="InterPro" id="IPR050952">
    <property type="entry name" value="TRIM-NHL_E3_ligases"/>
</dbReference>
<evidence type="ECO:0000256" key="2">
    <source>
        <dbReference type="PROSITE-ProRule" id="PRU00504"/>
    </source>
</evidence>
<dbReference type="CDD" id="cd05819">
    <property type="entry name" value="NHL"/>
    <property type="match status" value="2"/>
</dbReference>
<evidence type="ECO:0008006" key="5">
    <source>
        <dbReference type="Google" id="ProtNLM"/>
    </source>
</evidence>
<comment type="caution">
    <text evidence="3">The sequence shown here is derived from an EMBL/GenBank/DDBJ whole genome shotgun (WGS) entry which is preliminary data.</text>
</comment>
<reference evidence="3" key="1">
    <citation type="submission" date="2021-02" db="EMBL/GenBank/DDBJ databases">
        <authorList>
            <person name="Nowell W R."/>
        </authorList>
    </citation>
    <scope>NUCLEOTIDE SEQUENCE</scope>
</reference>
<dbReference type="InterPro" id="IPR011042">
    <property type="entry name" value="6-blade_b-propeller_TolB-like"/>
</dbReference>
<organism evidence="3 4">
    <name type="scientific">Adineta steineri</name>
    <dbReference type="NCBI Taxonomy" id="433720"/>
    <lineage>
        <taxon>Eukaryota</taxon>
        <taxon>Metazoa</taxon>
        <taxon>Spiralia</taxon>
        <taxon>Gnathifera</taxon>
        <taxon>Rotifera</taxon>
        <taxon>Eurotatoria</taxon>
        <taxon>Bdelloidea</taxon>
        <taxon>Adinetida</taxon>
        <taxon>Adinetidae</taxon>
        <taxon>Adineta</taxon>
    </lineage>
</organism>
<protein>
    <recommendedName>
        <fullName evidence="5">NHL repeat containing protein-like protein</fullName>
    </recommendedName>
</protein>
<dbReference type="Gene3D" id="2.120.10.30">
    <property type="entry name" value="TolB, C-terminal domain"/>
    <property type="match status" value="2"/>
</dbReference>
<dbReference type="GO" id="GO:0008270">
    <property type="term" value="F:zinc ion binding"/>
    <property type="evidence" value="ECO:0007669"/>
    <property type="project" value="UniProtKB-KW"/>
</dbReference>
<dbReference type="AlphaFoldDB" id="A0A820DCC2"/>
<evidence type="ECO:0000313" key="4">
    <source>
        <dbReference type="Proteomes" id="UP000663868"/>
    </source>
</evidence>
<feature type="repeat" description="NHL" evidence="2">
    <location>
        <begin position="457"/>
        <end position="496"/>
    </location>
</feature>
<dbReference type="Proteomes" id="UP000663868">
    <property type="component" value="Unassembled WGS sequence"/>
</dbReference>
<dbReference type="EMBL" id="CAJOBB010009547">
    <property type="protein sequence ID" value="CAF4229935.1"/>
    <property type="molecule type" value="Genomic_DNA"/>
</dbReference>
<feature type="repeat" description="NHL" evidence="2">
    <location>
        <begin position="556"/>
        <end position="592"/>
    </location>
</feature>
<gene>
    <name evidence="3" type="ORF">KXQ929_LOCUS41678</name>
</gene>
<dbReference type="SUPFAM" id="SSF101898">
    <property type="entry name" value="NHL repeat"/>
    <property type="match status" value="2"/>
</dbReference>
<keyword evidence="1" id="KW-0677">Repeat</keyword>